<protein>
    <submittedName>
        <fullName evidence="1">Uncharacterized protein</fullName>
    </submittedName>
</protein>
<keyword evidence="2" id="KW-1185">Reference proteome</keyword>
<comment type="caution">
    <text evidence="1">The sequence shown here is derived from an EMBL/GenBank/DDBJ whole genome shotgun (WGS) entry which is preliminary data.</text>
</comment>
<accession>A0A4Y7REA9</accession>
<dbReference type="Proteomes" id="UP000298324">
    <property type="component" value="Unassembled WGS sequence"/>
</dbReference>
<name>A0A4Y7REA9_9FIRM</name>
<evidence type="ECO:0000313" key="2">
    <source>
        <dbReference type="Proteomes" id="UP000298324"/>
    </source>
</evidence>
<dbReference type="RefSeq" id="WP_134217751.1">
    <property type="nucleotide sequence ID" value="NZ_QFGA01000001.1"/>
</dbReference>
<sequence>MLAKKEEYVQIEVGGKRYLCSVWYKSRDILWYGKGLESGLTKLCYAVSKEGLLKKISMQIAAESK</sequence>
<proteinExistence type="predicted"/>
<evidence type="ECO:0000313" key="1">
    <source>
        <dbReference type="EMBL" id="TEB07355.1"/>
    </source>
</evidence>
<dbReference type="EMBL" id="QFGA01000001">
    <property type="protein sequence ID" value="TEB07355.1"/>
    <property type="molecule type" value="Genomic_DNA"/>
</dbReference>
<gene>
    <name evidence="1" type="ORF">Psch_00906</name>
</gene>
<reference evidence="1 2" key="1">
    <citation type="journal article" date="2018" name="Environ. Microbiol.">
        <title>Novel energy conservation strategies and behaviour of Pelotomaculum schinkii driving syntrophic propionate catabolism.</title>
        <authorList>
            <person name="Hidalgo-Ahumada C.A.P."/>
            <person name="Nobu M.K."/>
            <person name="Narihiro T."/>
            <person name="Tamaki H."/>
            <person name="Liu W.T."/>
            <person name="Kamagata Y."/>
            <person name="Stams A.J.M."/>
            <person name="Imachi H."/>
            <person name="Sousa D.Z."/>
        </authorList>
    </citation>
    <scope>NUCLEOTIDE SEQUENCE [LARGE SCALE GENOMIC DNA]</scope>
    <source>
        <strain evidence="1 2">HH</strain>
    </source>
</reference>
<organism evidence="1 2">
    <name type="scientific">Pelotomaculum schinkii</name>
    <dbReference type="NCBI Taxonomy" id="78350"/>
    <lineage>
        <taxon>Bacteria</taxon>
        <taxon>Bacillati</taxon>
        <taxon>Bacillota</taxon>
        <taxon>Clostridia</taxon>
        <taxon>Eubacteriales</taxon>
        <taxon>Desulfotomaculaceae</taxon>
        <taxon>Pelotomaculum</taxon>
    </lineage>
</organism>
<dbReference type="AlphaFoldDB" id="A0A4Y7REA9"/>